<gene>
    <name evidence="1" type="ORF">AVEN_157603_1</name>
</gene>
<keyword evidence="2" id="KW-1185">Reference proteome</keyword>
<protein>
    <submittedName>
        <fullName evidence="1">Uncharacterized protein</fullName>
    </submittedName>
</protein>
<feature type="non-terminal residue" evidence="1">
    <location>
        <position position="39"/>
    </location>
</feature>
<dbReference type="Proteomes" id="UP000499080">
    <property type="component" value="Unassembled WGS sequence"/>
</dbReference>
<comment type="caution">
    <text evidence="1">The sequence shown here is derived from an EMBL/GenBank/DDBJ whole genome shotgun (WGS) entry which is preliminary data.</text>
</comment>
<sequence>MPRIFTKFLESDTIRNCFAHGGFCEALDEKVPIVIKPPE</sequence>
<dbReference type="AlphaFoldDB" id="A0A4Y2V243"/>
<evidence type="ECO:0000313" key="2">
    <source>
        <dbReference type="Proteomes" id="UP000499080"/>
    </source>
</evidence>
<reference evidence="1 2" key="1">
    <citation type="journal article" date="2019" name="Sci. Rep.">
        <title>Orb-weaving spider Araneus ventricosus genome elucidates the spidroin gene catalogue.</title>
        <authorList>
            <person name="Kono N."/>
            <person name="Nakamura H."/>
            <person name="Ohtoshi R."/>
            <person name="Moran D.A.P."/>
            <person name="Shinohara A."/>
            <person name="Yoshida Y."/>
            <person name="Fujiwara M."/>
            <person name="Mori M."/>
            <person name="Tomita M."/>
            <person name="Arakawa K."/>
        </authorList>
    </citation>
    <scope>NUCLEOTIDE SEQUENCE [LARGE SCALE GENOMIC DNA]</scope>
</reference>
<name>A0A4Y2V243_ARAVE</name>
<evidence type="ECO:0000313" key="1">
    <source>
        <dbReference type="EMBL" id="GBO19293.1"/>
    </source>
</evidence>
<organism evidence="1 2">
    <name type="scientific">Araneus ventricosus</name>
    <name type="common">Orbweaver spider</name>
    <name type="synonym">Epeira ventricosa</name>
    <dbReference type="NCBI Taxonomy" id="182803"/>
    <lineage>
        <taxon>Eukaryota</taxon>
        <taxon>Metazoa</taxon>
        <taxon>Ecdysozoa</taxon>
        <taxon>Arthropoda</taxon>
        <taxon>Chelicerata</taxon>
        <taxon>Arachnida</taxon>
        <taxon>Araneae</taxon>
        <taxon>Araneomorphae</taxon>
        <taxon>Entelegynae</taxon>
        <taxon>Araneoidea</taxon>
        <taxon>Araneidae</taxon>
        <taxon>Araneus</taxon>
    </lineage>
</organism>
<accession>A0A4Y2V243</accession>
<proteinExistence type="predicted"/>
<dbReference type="EMBL" id="BGPR01042783">
    <property type="protein sequence ID" value="GBO19293.1"/>
    <property type="molecule type" value="Genomic_DNA"/>
</dbReference>